<dbReference type="InterPro" id="IPR058245">
    <property type="entry name" value="NreC/VraR/RcsB-like_REC"/>
</dbReference>
<keyword evidence="7" id="KW-1185">Reference proteome</keyword>
<dbReference type="InterPro" id="IPR001789">
    <property type="entry name" value="Sig_transdc_resp-reg_receiver"/>
</dbReference>
<dbReference type="RefSeq" id="WP_200590209.1">
    <property type="nucleotide sequence ID" value="NZ_JAEPBG010000001.1"/>
</dbReference>
<dbReference type="Proteomes" id="UP000622890">
    <property type="component" value="Unassembled WGS sequence"/>
</dbReference>
<name>A0A934SQU8_9BURK</name>
<dbReference type="InterPro" id="IPR016032">
    <property type="entry name" value="Sig_transdc_resp-reg_C-effctor"/>
</dbReference>
<dbReference type="GO" id="GO:0006355">
    <property type="term" value="P:regulation of DNA-templated transcription"/>
    <property type="evidence" value="ECO:0007669"/>
    <property type="project" value="InterPro"/>
</dbReference>
<evidence type="ECO:0000313" key="6">
    <source>
        <dbReference type="EMBL" id="MBK4733446.1"/>
    </source>
</evidence>
<dbReference type="SMART" id="SM00421">
    <property type="entry name" value="HTH_LUXR"/>
    <property type="match status" value="1"/>
</dbReference>
<evidence type="ECO:0000256" key="1">
    <source>
        <dbReference type="ARBA" id="ARBA00022553"/>
    </source>
</evidence>
<dbReference type="SMART" id="SM00448">
    <property type="entry name" value="REC"/>
    <property type="match status" value="1"/>
</dbReference>
<dbReference type="Pfam" id="PF00196">
    <property type="entry name" value="GerE"/>
    <property type="match status" value="1"/>
</dbReference>
<proteinExistence type="predicted"/>
<dbReference type="GO" id="GO:0000160">
    <property type="term" value="P:phosphorelay signal transduction system"/>
    <property type="evidence" value="ECO:0007669"/>
    <property type="project" value="InterPro"/>
</dbReference>
<evidence type="ECO:0000259" key="5">
    <source>
        <dbReference type="PROSITE" id="PS50110"/>
    </source>
</evidence>
<dbReference type="PANTHER" id="PTHR43214:SF17">
    <property type="entry name" value="TRANSCRIPTIONAL REGULATORY PROTEIN RCSB"/>
    <property type="match status" value="1"/>
</dbReference>
<gene>
    <name evidence="6" type="ORF">JJB74_02275</name>
</gene>
<dbReference type="PANTHER" id="PTHR43214">
    <property type="entry name" value="TWO-COMPONENT RESPONSE REGULATOR"/>
    <property type="match status" value="1"/>
</dbReference>
<keyword evidence="2" id="KW-0238">DNA-binding</keyword>
<dbReference type="InterPro" id="IPR011006">
    <property type="entry name" value="CheY-like_superfamily"/>
</dbReference>
<evidence type="ECO:0000259" key="4">
    <source>
        <dbReference type="PROSITE" id="PS50043"/>
    </source>
</evidence>
<feature type="domain" description="HTH luxR-type" evidence="4">
    <location>
        <begin position="162"/>
        <end position="227"/>
    </location>
</feature>
<reference evidence="6" key="1">
    <citation type="submission" date="2021-01" db="EMBL/GenBank/DDBJ databases">
        <title>Genome sequence of strain Noviherbaspirillum sp. DKR-6.</title>
        <authorList>
            <person name="Chaudhary D.K."/>
        </authorList>
    </citation>
    <scope>NUCLEOTIDE SEQUENCE</scope>
    <source>
        <strain evidence="6">DKR-6</strain>
    </source>
</reference>
<dbReference type="InterPro" id="IPR039420">
    <property type="entry name" value="WalR-like"/>
</dbReference>
<sequence length="230" mass="25445">MAKIQHGGPKLLGSCLGMATMIRIVVADDHQLVREGIKKILALHADMELAAEASDLESLLTELSQQQVDILLLDLSLSGNDELHALRTVRKRYPALPVLVISSHHESQFGLETLRLGAAGYISKSMTVDVIVKAIRKVRAGGRYISESLSELLAQELSAPRQRMPHEQLTNRETEVLRLLASGLALKQIAARLDISISSVNTYRMRILEKMQLNNSAELIRYAVKHNLVA</sequence>
<dbReference type="CDD" id="cd17535">
    <property type="entry name" value="REC_NarL-like"/>
    <property type="match status" value="1"/>
</dbReference>
<dbReference type="AlphaFoldDB" id="A0A934SQU8"/>
<evidence type="ECO:0000256" key="2">
    <source>
        <dbReference type="ARBA" id="ARBA00023125"/>
    </source>
</evidence>
<dbReference type="SUPFAM" id="SSF52172">
    <property type="entry name" value="CheY-like"/>
    <property type="match status" value="1"/>
</dbReference>
<dbReference type="CDD" id="cd06170">
    <property type="entry name" value="LuxR_C_like"/>
    <property type="match status" value="1"/>
</dbReference>
<dbReference type="EMBL" id="JAEPBG010000001">
    <property type="protein sequence ID" value="MBK4733446.1"/>
    <property type="molecule type" value="Genomic_DNA"/>
</dbReference>
<feature type="modified residue" description="4-aspartylphosphate" evidence="3">
    <location>
        <position position="74"/>
    </location>
</feature>
<dbReference type="InterPro" id="IPR000792">
    <property type="entry name" value="Tscrpt_reg_LuxR_C"/>
</dbReference>
<evidence type="ECO:0000256" key="3">
    <source>
        <dbReference type="PROSITE-ProRule" id="PRU00169"/>
    </source>
</evidence>
<dbReference type="PRINTS" id="PR00038">
    <property type="entry name" value="HTHLUXR"/>
</dbReference>
<dbReference type="GO" id="GO:0003677">
    <property type="term" value="F:DNA binding"/>
    <property type="evidence" value="ECO:0007669"/>
    <property type="project" value="UniProtKB-KW"/>
</dbReference>
<keyword evidence="1 3" id="KW-0597">Phosphoprotein</keyword>
<dbReference type="PROSITE" id="PS50043">
    <property type="entry name" value="HTH_LUXR_2"/>
    <property type="match status" value="1"/>
</dbReference>
<accession>A0A934SQU8</accession>
<evidence type="ECO:0000313" key="7">
    <source>
        <dbReference type="Proteomes" id="UP000622890"/>
    </source>
</evidence>
<feature type="domain" description="Response regulatory" evidence="5">
    <location>
        <begin position="23"/>
        <end position="139"/>
    </location>
</feature>
<dbReference type="Pfam" id="PF00072">
    <property type="entry name" value="Response_reg"/>
    <property type="match status" value="1"/>
</dbReference>
<protein>
    <submittedName>
        <fullName evidence="6">Response regulator transcription factor</fullName>
    </submittedName>
</protein>
<dbReference type="SUPFAM" id="SSF46894">
    <property type="entry name" value="C-terminal effector domain of the bipartite response regulators"/>
    <property type="match status" value="1"/>
</dbReference>
<dbReference type="Gene3D" id="3.40.50.2300">
    <property type="match status" value="1"/>
</dbReference>
<dbReference type="PROSITE" id="PS50110">
    <property type="entry name" value="RESPONSE_REGULATORY"/>
    <property type="match status" value="1"/>
</dbReference>
<organism evidence="6 7">
    <name type="scientific">Noviherbaspirillum pedocola</name>
    <dbReference type="NCBI Taxonomy" id="2801341"/>
    <lineage>
        <taxon>Bacteria</taxon>
        <taxon>Pseudomonadati</taxon>
        <taxon>Pseudomonadota</taxon>
        <taxon>Betaproteobacteria</taxon>
        <taxon>Burkholderiales</taxon>
        <taxon>Oxalobacteraceae</taxon>
        <taxon>Noviherbaspirillum</taxon>
    </lineage>
</organism>
<comment type="caution">
    <text evidence="6">The sequence shown here is derived from an EMBL/GenBank/DDBJ whole genome shotgun (WGS) entry which is preliminary data.</text>
</comment>